<name>A0AAW1NT92_9CHLO</name>
<organism evidence="2 3">
    <name type="scientific">Symbiochloris irregularis</name>
    <dbReference type="NCBI Taxonomy" id="706552"/>
    <lineage>
        <taxon>Eukaryota</taxon>
        <taxon>Viridiplantae</taxon>
        <taxon>Chlorophyta</taxon>
        <taxon>core chlorophytes</taxon>
        <taxon>Trebouxiophyceae</taxon>
        <taxon>Trebouxiales</taxon>
        <taxon>Trebouxiaceae</taxon>
        <taxon>Symbiochloris</taxon>
    </lineage>
</organism>
<gene>
    <name evidence="2" type="ORF">WJX73_006830</name>
</gene>
<evidence type="ECO:0000313" key="2">
    <source>
        <dbReference type="EMBL" id="KAK9794918.1"/>
    </source>
</evidence>
<reference evidence="2 3" key="1">
    <citation type="journal article" date="2024" name="Nat. Commun.">
        <title>Phylogenomics reveals the evolutionary origins of lichenization in chlorophyte algae.</title>
        <authorList>
            <person name="Puginier C."/>
            <person name="Libourel C."/>
            <person name="Otte J."/>
            <person name="Skaloud P."/>
            <person name="Haon M."/>
            <person name="Grisel S."/>
            <person name="Petersen M."/>
            <person name="Berrin J.G."/>
            <person name="Delaux P.M."/>
            <person name="Dal Grande F."/>
            <person name="Keller J."/>
        </authorList>
    </citation>
    <scope>NUCLEOTIDE SEQUENCE [LARGE SCALE GENOMIC DNA]</scope>
    <source>
        <strain evidence="2 3">SAG 2036</strain>
    </source>
</reference>
<feature type="compositionally biased region" description="Low complexity" evidence="1">
    <location>
        <begin position="218"/>
        <end position="267"/>
    </location>
</feature>
<dbReference type="EMBL" id="JALJOQ010000134">
    <property type="protein sequence ID" value="KAK9794918.1"/>
    <property type="molecule type" value="Genomic_DNA"/>
</dbReference>
<sequence>MVLVLAVHSVQSVTAKVPFSMIALTDLVKKHELPTDVKCRQICPTSGTRSVSLWDVPNVDTLQIWLDEYLDVDCTNEVFEVQEDFSFGMGEVARVRATERITSSGRAIAAAVSERTKPATDAARQGVDDMDSKYHVSEHTSAALKAASEQSRLAAQNAAAAVSKMSTAAKTQYSKALQNERIAAMTASVGTAAGQMGSQLTAGWKSLGISSWKGQGKNPSAPSSNDNSPTAANDESGHLSHASASGARHPIRSDLASEGSASSSAHAPTQSYAAPQSASVPQPKPSPKPAGSSRSNAQEHDTYFTLDDLDGSHANHAQAKNTGSQA</sequence>
<evidence type="ECO:0000313" key="3">
    <source>
        <dbReference type="Proteomes" id="UP001465755"/>
    </source>
</evidence>
<protein>
    <submittedName>
        <fullName evidence="2">Uncharacterized protein</fullName>
    </submittedName>
</protein>
<proteinExistence type="predicted"/>
<comment type="caution">
    <text evidence="2">The sequence shown here is derived from an EMBL/GenBank/DDBJ whole genome shotgun (WGS) entry which is preliminary data.</text>
</comment>
<dbReference type="Proteomes" id="UP001465755">
    <property type="component" value="Unassembled WGS sequence"/>
</dbReference>
<feature type="compositionally biased region" description="Polar residues" evidence="1">
    <location>
        <begin position="268"/>
        <end position="280"/>
    </location>
</feature>
<accession>A0AAW1NT92</accession>
<dbReference type="AlphaFoldDB" id="A0AAW1NT92"/>
<evidence type="ECO:0000256" key="1">
    <source>
        <dbReference type="SAM" id="MobiDB-lite"/>
    </source>
</evidence>
<keyword evidence="3" id="KW-1185">Reference proteome</keyword>
<feature type="region of interest" description="Disordered" evidence="1">
    <location>
        <begin position="211"/>
        <end position="326"/>
    </location>
</feature>